<dbReference type="SMART" id="SM00220">
    <property type="entry name" value="S_TKc"/>
    <property type="match status" value="1"/>
</dbReference>
<accession>A0AA87ZML4</accession>
<evidence type="ECO:0000256" key="15">
    <source>
        <dbReference type="SAM" id="MobiDB-lite"/>
    </source>
</evidence>
<dbReference type="PANTHER" id="PTHR47982">
    <property type="entry name" value="PROLINE-RICH RECEPTOR-LIKE PROTEIN KINASE PERK4"/>
    <property type="match status" value="1"/>
</dbReference>
<dbReference type="GO" id="GO:0004674">
    <property type="term" value="F:protein serine/threonine kinase activity"/>
    <property type="evidence" value="ECO:0007669"/>
    <property type="project" value="UniProtKB-KW"/>
</dbReference>
<dbReference type="FunFam" id="3.30.200.20:FF:000212">
    <property type="entry name" value="Proline-rich receptor-like protein kinase PERK8"/>
    <property type="match status" value="1"/>
</dbReference>
<feature type="compositionally biased region" description="Pro residues" evidence="15">
    <location>
        <begin position="65"/>
        <end position="91"/>
    </location>
</feature>
<feature type="compositionally biased region" description="Pro residues" evidence="15">
    <location>
        <begin position="101"/>
        <end position="185"/>
    </location>
</feature>
<keyword evidence="8" id="KW-0418">Kinase</keyword>
<evidence type="ECO:0000313" key="18">
    <source>
        <dbReference type="EMBL" id="GMN39914.1"/>
    </source>
</evidence>
<evidence type="ECO:0000256" key="13">
    <source>
        <dbReference type="ARBA" id="ARBA00048679"/>
    </source>
</evidence>
<evidence type="ECO:0000256" key="16">
    <source>
        <dbReference type="SAM" id="Phobius"/>
    </source>
</evidence>
<dbReference type="InterPro" id="IPR001245">
    <property type="entry name" value="Ser-Thr/Tyr_kinase_cat_dom"/>
</dbReference>
<dbReference type="Gene3D" id="1.10.510.10">
    <property type="entry name" value="Transferase(Phosphotransferase) domain 1"/>
    <property type="match status" value="1"/>
</dbReference>
<dbReference type="GO" id="GO:0005524">
    <property type="term" value="F:ATP binding"/>
    <property type="evidence" value="ECO:0007669"/>
    <property type="project" value="UniProtKB-UniRule"/>
</dbReference>
<evidence type="ECO:0000256" key="7">
    <source>
        <dbReference type="ARBA" id="ARBA00022741"/>
    </source>
</evidence>
<reference evidence="18" key="1">
    <citation type="submission" date="2023-07" db="EMBL/GenBank/DDBJ databases">
        <title>draft genome sequence of fig (Ficus carica).</title>
        <authorList>
            <person name="Takahashi T."/>
            <person name="Nishimura K."/>
        </authorList>
    </citation>
    <scope>NUCLEOTIDE SEQUENCE</scope>
</reference>
<feature type="domain" description="Protein kinase" evidence="17">
    <location>
        <begin position="368"/>
        <end position="644"/>
    </location>
</feature>
<evidence type="ECO:0000313" key="19">
    <source>
        <dbReference type="Proteomes" id="UP001187192"/>
    </source>
</evidence>
<keyword evidence="4" id="KW-0723">Serine/threonine-protein kinase</keyword>
<dbReference type="PANTHER" id="PTHR47982:SF22">
    <property type="entry name" value="PROLINE-RICH RECEPTOR-LIKE PROTEIN KINASE PERK14"/>
    <property type="match status" value="1"/>
</dbReference>
<dbReference type="EC" id="2.7.11.1" evidence="2"/>
<keyword evidence="3" id="KW-1003">Cell membrane</keyword>
<feature type="transmembrane region" description="Helical" evidence="16">
    <location>
        <begin position="258"/>
        <end position="281"/>
    </location>
</feature>
<dbReference type="InterPro" id="IPR017441">
    <property type="entry name" value="Protein_kinase_ATP_BS"/>
</dbReference>
<evidence type="ECO:0000256" key="14">
    <source>
        <dbReference type="PROSITE-ProRule" id="PRU10141"/>
    </source>
</evidence>
<dbReference type="InterPro" id="IPR000719">
    <property type="entry name" value="Prot_kinase_dom"/>
</dbReference>
<evidence type="ECO:0000256" key="1">
    <source>
        <dbReference type="ARBA" id="ARBA00004162"/>
    </source>
</evidence>
<evidence type="ECO:0000256" key="12">
    <source>
        <dbReference type="ARBA" id="ARBA00047899"/>
    </source>
</evidence>
<evidence type="ECO:0000256" key="5">
    <source>
        <dbReference type="ARBA" id="ARBA00022679"/>
    </source>
</evidence>
<feature type="region of interest" description="Disordered" evidence="15">
    <location>
        <begin position="1"/>
        <end position="237"/>
    </location>
</feature>
<dbReference type="SUPFAM" id="SSF56112">
    <property type="entry name" value="Protein kinase-like (PK-like)"/>
    <property type="match status" value="1"/>
</dbReference>
<feature type="compositionally biased region" description="Pro residues" evidence="15">
    <location>
        <begin position="23"/>
        <end position="55"/>
    </location>
</feature>
<keyword evidence="7 14" id="KW-0547">Nucleotide-binding</keyword>
<dbReference type="PROSITE" id="PS00107">
    <property type="entry name" value="PROTEIN_KINASE_ATP"/>
    <property type="match status" value="1"/>
</dbReference>
<evidence type="ECO:0000256" key="2">
    <source>
        <dbReference type="ARBA" id="ARBA00012513"/>
    </source>
</evidence>
<feature type="compositionally biased region" description="Polar residues" evidence="15">
    <location>
        <begin position="1"/>
        <end position="13"/>
    </location>
</feature>
<comment type="catalytic activity">
    <reaction evidence="13">
        <text>L-seryl-[protein] + ATP = O-phospho-L-seryl-[protein] + ADP + H(+)</text>
        <dbReference type="Rhea" id="RHEA:17989"/>
        <dbReference type="Rhea" id="RHEA-COMP:9863"/>
        <dbReference type="Rhea" id="RHEA-COMP:11604"/>
        <dbReference type="ChEBI" id="CHEBI:15378"/>
        <dbReference type="ChEBI" id="CHEBI:29999"/>
        <dbReference type="ChEBI" id="CHEBI:30616"/>
        <dbReference type="ChEBI" id="CHEBI:83421"/>
        <dbReference type="ChEBI" id="CHEBI:456216"/>
        <dbReference type="EC" id="2.7.11.1"/>
    </reaction>
</comment>
<dbReference type="Gene3D" id="3.30.200.20">
    <property type="entry name" value="Phosphorylase Kinase, domain 1"/>
    <property type="match status" value="1"/>
</dbReference>
<dbReference type="Pfam" id="PF07714">
    <property type="entry name" value="PK_Tyr_Ser-Thr"/>
    <property type="match status" value="1"/>
</dbReference>
<evidence type="ECO:0000256" key="3">
    <source>
        <dbReference type="ARBA" id="ARBA00022475"/>
    </source>
</evidence>
<feature type="compositionally biased region" description="Polar residues" evidence="15">
    <location>
        <begin position="629"/>
        <end position="644"/>
    </location>
</feature>
<dbReference type="InterPro" id="IPR011009">
    <property type="entry name" value="Kinase-like_dom_sf"/>
</dbReference>
<keyword evidence="9 14" id="KW-0067">ATP-binding</keyword>
<dbReference type="AlphaFoldDB" id="A0AA87ZML4"/>
<dbReference type="InterPro" id="IPR008271">
    <property type="entry name" value="Ser/Thr_kinase_AS"/>
</dbReference>
<feature type="binding site" evidence="14">
    <location>
        <position position="396"/>
    </location>
    <ligand>
        <name>ATP</name>
        <dbReference type="ChEBI" id="CHEBI:30616"/>
    </ligand>
</feature>
<comment type="caution">
    <text evidence="18">The sequence shown here is derived from an EMBL/GenBank/DDBJ whole genome shotgun (WGS) entry which is preliminary data.</text>
</comment>
<keyword evidence="5" id="KW-0808">Transferase</keyword>
<keyword evidence="19" id="KW-1185">Reference proteome</keyword>
<comment type="catalytic activity">
    <reaction evidence="12">
        <text>L-threonyl-[protein] + ATP = O-phospho-L-threonyl-[protein] + ADP + H(+)</text>
        <dbReference type="Rhea" id="RHEA:46608"/>
        <dbReference type="Rhea" id="RHEA-COMP:11060"/>
        <dbReference type="Rhea" id="RHEA-COMP:11605"/>
        <dbReference type="ChEBI" id="CHEBI:15378"/>
        <dbReference type="ChEBI" id="CHEBI:30013"/>
        <dbReference type="ChEBI" id="CHEBI:30616"/>
        <dbReference type="ChEBI" id="CHEBI:61977"/>
        <dbReference type="ChEBI" id="CHEBI:456216"/>
        <dbReference type="EC" id="2.7.11.1"/>
    </reaction>
</comment>
<protein>
    <recommendedName>
        <fullName evidence="2">non-specific serine/threonine protein kinase</fullName>
        <ecNumber evidence="2">2.7.11.1</ecNumber>
    </recommendedName>
</protein>
<dbReference type="PRINTS" id="PR01217">
    <property type="entry name" value="PRICHEXTENSN"/>
</dbReference>
<feature type="compositionally biased region" description="Low complexity" evidence="15">
    <location>
        <begin position="208"/>
        <end position="225"/>
    </location>
</feature>
<gene>
    <name evidence="18" type="ORF">TIFTF001_009136</name>
</gene>
<proteinExistence type="predicted"/>
<feature type="compositionally biased region" description="Low complexity" evidence="15">
    <location>
        <begin position="186"/>
        <end position="200"/>
    </location>
</feature>
<feature type="region of interest" description="Disordered" evidence="15">
    <location>
        <begin position="290"/>
        <end position="322"/>
    </location>
</feature>
<feature type="compositionally biased region" description="Polar residues" evidence="15">
    <location>
        <begin position="295"/>
        <end position="314"/>
    </location>
</feature>
<keyword evidence="6 16" id="KW-0812">Transmembrane</keyword>
<keyword evidence="11 16" id="KW-0472">Membrane</keyword>
<name>A0AA87ZML4_FICCA</name>
<feature type="compositionally biased region" description="Low complexity" evidence="15">
    <location>
        <begin position="617"/>
        <end position="628"/>
    </location>
</feature>
<comment type="subcellular location">
    <subcellularLocation>
        <location evidence="1">Cell membrane</location>
        <topology evidence="1">Single-pass membrane protein</topology>
    </subcellularLocation>
</comment>
<dbReference type="InterPro" id="IPR047117">
    <property type="entry name" value="PERK1-13-like"/>
</dbReference>
<evidence type="ECO:0000256" key="11">
    <source>
        <dbReference type="ARBA" id="ARBA00023136"/>
    </source>
</evidence>
<dbReference type="GO" id="GO:0005886">
    <property type="term" value="C:plasma membrane"/>
    <property type="evidence" value="ECO:0007669"/>
    <property type="project" value="UniProtKB-SubCell"/>
</dbReference>
<feature type="region of interest" description="Disordered" evidence="15">
    <location>
        <begin position="617"/>
        <end position="644"/>
    </location>
</feature>
<keyword evidence="10 16" id="KW-1133">Transmembrane helix</keyword>
<dbReference type="EMBL" id="BTGU01000010">
    <property type="protein sequence ID" value="GMN39914.1"/>
    <property type="molecule type" value="Genomic_DNA"/>
</dbReference>
<sequence length="644" mass="68211">MSSPSPENLSPATSQPLPILSPSSPPPQPPQIISPFPSPLLPSPPDLPATPPPVISPAAGDPLPLISPPLPPPVTPLPPPSSSSSSPPAPAPEMATARPPAELPVSPPSPLISSPPPSPVVASPPPLPPAPKSLPPPPPEPPSPSAAAPPPQAPAPEISNPPLPSAPQIPSTPPIPFNTPSPPPVSVVTPSPSSNNSSITSPPPIMDSPQTPTSSSSSSTPLPSSFSPPVPSSAANGSLPAAVQIQKPGRSVNLSPGFIIGFAAVAFVVVALIFLVVACICQKRRRRRSHPALPKSTSFGSKGENSVTATTLPQHSHLRQPAPIKSNAATITSWIDSESNIPSPPQSNFSTSHGIFTYDQLVVATNGFSESNLIGEGGFGYVYKGVLMSGKEVAVKQLRTGSWQGEREFQAEVDIISRVHHKHLVSLVGYCITGAERLLVYEFVPNNTLEFHLHGEQQEAMEWATRLKIAIGSAKGLAYLHEDCNPKIIHRDIKASNILLDFRFEAKARPLLAQALEDGYYNTLVDPRLQRNYDAVEMSRMISCAAACVRHSAWLRPRMIQIVHALEGHTSLMDLREGIVPGSSTVYSSRSSSYNTHQYKNDLNKFHITIADQENGSTTYSGSTSQYGLNPSVSSSEAHQTLRN</sequence>
<dbReference type="PROSITE" id="PS00108">
    <property type="entry name" value="PROTEIN_KINASE_ST"/>
    <property type="match status" value="1"/>
</dbReference>
<evidence type="ECO:0000256" key="6">
    <source>
        <dbReference type="ARBA" id="ARBA00022692"/>
    </source>
</evidence>
<dbReference type="Proteomes" id="UP001187192">
    <property type="component" value="Unassembled WGS sequence"/>
</dbReference>
<evidence type="ECO:0000256" key="4">
    <source>
        <dbReference type="ARBA" id="ARBA00022527"/>
    </source>
</evidence>
<dbReference type="PROSITE" id="PS50011">
    <property type="entry name" value="PROTEIN_KINASE_DOM"/>
    <property type="match status" value="1"/>
</dbReference>
<evidence type="ECO:0000259" key="17">
    <source>
        <dbReference type="PROSITE" id="PS50011"/>
    </source>
</evidence>
<organism evidence="18 19">
    <name type="scientific">Ficus carica</name>
    <name type="common">Common fig</name>
    <dbReference type="NCBI Taxonomy" id="3494"/>
    <lineage>
        <taxon>Eukaryota</taxon>
        <taxon>Viridiplantae</taxon>
        <taxon>Streptophyta</taxon>
        <taxon>Embryophyta</taxon>
        <taxon>Tracheophyta</taxon>
        <taxon>Spermatophyta</taxon>
        <taxon>Magnoliopsida</taxon>
        <taxon>eudicotyledons</taxon>
        <taxon>Gunneridae</taxon>
        <taxon>Pentapetalae</taxon>
        <taxon>rosids</taxon>
        <taxon>fabids</taxon>
        <taxon>Rosales</taxon>
        <taxon>Moraceae</taxon>
        <taxon>Ficeae</taxon>
        <taxon>Ficus</taxon>
    </lineage>
</organism>
<evidence type="ECO:0000256" key="9">
    <source>
        <dbReference type="ARBA" id="ARBA00022840"/>
    </source>
</evidence>
<evidence type="ECO:0000256" key="10">
    <source>
        <dbReference type="ARBA" id="ARBA00022989"/>
    </source>
</evidence>
<evidence type="ECO:0000256" key="8">
    <source>
        <dbReference type="ARBA" id="ARBA00022777"/>
    </source>
</evidence>